<sequence>PPMSKRTVDQDRSAIVTIGGTDFELVLTTRATREICGHVEKLRRKQCGKVNGQKFQESSDGEQVREGLTSAEAYPIHE</sequence>
<accession>W1XZ65</accession>
<evidence type="ECO:0000256" key="1">
    <source>
        <dbReference type="SAM" id="MobiDB-lite"/>
    </source>
</evidence>
<organism evidence="2">
    <name type="scientific">human gut metagenome</name>
    <dbReference type="NCBI Taxonomy" id="408170"/>
    <lineage>
        <taxon>unclassified sequences</taxon>
        <taxon>metagenomes</taxon>
        <taxon>organismal metagenomes</taxon>
    </lineage>
</organism>
<feature type="region of interest" description="Disordered" evidence="1">
    <location>
        <begin position="53"/>
        <end position="78"/>
    </location>
</feature>
<proteinExistence type="predicted"/>
<feature type="non-terminal residue" evidence="2">
    <location>
        <position position="1"/>
    </location>
</feature>
<reference evidence="2" key="1">
    <citation type="submission" date="2013-12" db="EMBL/GenBank/DDBJ databases">
        <title>A Varibaculum cambriense genome reconstructed from a premature infant gut community with otherwise low bacterial novelty that shifts toward anaerobic metabolism during the third week of life.</title>
        <authorList>
            <person name="Brown C.T."/>
            <person name="Sharon I."/>
            <person name="Thomas B.C."/>
            <person name="Castelle C.J."/>
            <person name="Morowitz M.J."/>
            <person name="Banfield J.F."/>
        </authorList>
    </citation>
    <scope>NUCLEOTIDE SEQUENCE</scope>
</reference>
<dbReference type="AlphaFoldDB" id="W1XZ65"/>
<dbReference type="EMBL" id="AZMM01011413">
    <property type="protein sequence ID" value="ETJ34159.1"/>
    <property type="molecule type" value="Genomic_DNA"/>
</dbReference>
<protein>
    <submittedName>
        <fullName evidence="2">Uncharacterized protein</fullName>
    </submittedName>
</protein>
<comment type="caution">
    <text evidence="2">The sequence shown here is derived from an EMBL/GenBank/DDBJ whole genome shotgun (WGS) entry which is preliminary data.</text>
</comment>
<name>W1XZ65_9ZZZZ</name>
<gene>
    <name evidence="2" type="ORF">Q604_UNBC11413G0001</name>
</gene>
<evidence type="ECO:0000313" key="2">
    <source>
        <dbReference type="EMBL" id="ETJ34159.1"/>
    </source>
</evidence>